<dbReference type="STRING" id="403677.D0NN26"/>
<dbReference type="eggNOG" id="KOG0219">
    <property type="taxonomic scope" value="Eukaryota"/>
</dbReference>
<dbReference type="RefSeq" id="XP_002899573.1">
    <property type="nucleotide sequence ID" value="XM_002899527.1"/>
</dbReference>
<dbReference type="Proteomes" id="UP000006643">
    <property type="component" value="Unassembled WGS sequence"/>
</dbReference>
<evidence type="ECO:0000313" key="1">
    <source>
        <dbReference type="EMBL" id="EEY61933.1"/>
    </source>
</evidence>
<organism evidence="1 2">
    <name type="scientific">Phytophthora infestans (strain T30-4)</name>
    <name type="common">Potato late blight agent</name>
    <dbReference type="NCBI Taxonomy" id="403677"/>
    <lineage>
        <taxon>Eukaryota</taxon>
        <taxon>Sar</taxon>
        <taxon>Stramenopiles</taxon>
        <taxon>Oomycota</taxon>
        <taxon>Peronosporomycetes</taxon>
        <taxon>Peronosporales</taxon>
        <taxon>Peronosporaceae</taxon>
        <taxon>Phytophthora</taxon>
    </lineage>
</organism>
<dbReference type="OMA" id="DFQANCH"/>
<dbReference type="InParanoid" id="D0NN26"/>
<protein>
    <submittedName>
        <fullName evidence="1">Uncharacterized protein</fullName>
    </submittedName>
</protein>
<name>D0NN26_PHYIT</name>
<dbReference type="EMBL" id="DS028147">
    <property type="protein sequence ID" value="EEY61933.1"/>
    <property type="molecule type" value="Genomic_DNA"/>
</dbReference>
<dbReference type="VEuPathDB" id="FungiDB:PITG_13906"/>
<dbReference type="AlphaFoldDB" id="D0NN26"/>
<dbReference type="HOGENOM" id="CLU_1809952_0_0_1"/>
<evidence type="ECO:0000313" key="2">
    <source>
        <dbReference type="Proteomes" id="UP000006643"/>
    </source>
</evidence>
<reference evidence="2" key="1">
    <citation type="journal article" date="2009" name="Nature">
        <title>Genome sequence and analysis of the Irish potato famine pathogen Phytophthora infestans.</title>
        <authorList>
            <consortium name="The Broad Institute Genome Sequencing Platform"/>
            <person name="Haas B.J."/>
            <person name="Kamoun S."/>
            <person name="Zody M.C."/>
            <person name="Jiang R.H."/>
            <person name="Handsaker R.E."/>
            <person name="Cano L.M."/>
            <person name="Grabherr M."/>
            <person name="Kodira C.D."/>
            <person name="Raffaele S."/>
            <person name="Torto-Alalibo T."/>
            <person name="Bozkurt T.O."/>
            <person name="Ah-Fong A.M."/>
            <person name="Alvarado L."/>
            <person name="Anderson V.L."/>
            <person name="Armstrong M.R."/>
            <person name="Avrova A."/>
            <person name="Baxter L."/>
            <person name="Beynon J."/>
            <person name="Boevink P.C."/>
            <person name="Bollmann S.R."/>
            <person name="Bos J.I."/>
            <person name="Bulone V."/>
            <person name="Cai G."/>
            <person name="Cakir C."/>
            <person name="Carrington J.C."/>
            <person name="Chawner M."/>
            <person name="Conti L."/>
            <person name="Costanzo S."/>
            <person name="Ewan R."/>
            <person name="Fahlgren N."/>
            <person name="Fischbach M.A."/>
            <person name="Fugelstad J."/>
            <person name="Gilroy E.M."/>
            <person name="Gnerre S."/>
            <person name="Green P.J."/>
            <person name="Grenville-Briggs L.J."/>
            <person name="Griffith J."/>
            <person name="Grunwald N.J."/>
            <person name="Horn K."/>
            <person name="Horner N.R."/>
            <person name="Hu C.H."/>
            <person name="Huitema E."/>
            <person name="Jeong D.H."/>
            <person name="Jones A.M."/>
            <person name="Jones J.D."/>
            <person name="Jones R.W."/>
            <person name="Karlsson E.K."/>
            <person name="Kunjeti S.G."/>
            <person name="Lamour K."/>
            <person name="Liu Z."/>
            <person name="Ma L."/>
            <person name="Maclean D."/>
            <person name="Chibucos M.C."/>
            <person name="McDonald H."/>
            <person name="McWalters J."/>
            <person name="Meijer H.J."/>
            <person name="Morgan W."/>
            <person name="Morris P.F."/>
            <person name="Munro C.A."/>
            <person name="O'Neill K."/>
            <person name="Ospina-Giraldo M."/>
            <person name="Pinzon A."/>
            <person name="Pritchard L."/>
            <person name="Ramsahoye B."/>
            <person name="Ren Q."/>
            <person name="Restrepo S."/>
            <person name="Roy S."/>
            <person name="Sadanandom A."/>
            <person name="Savidor A."/>
            <person name="Schornack S."/>
            <person name="Schwartz D.C."/>
            <person name="Schumann U.D."/>
            <person name="Schwessinger B."/>
            <person name="Seyer L."/>
            <person name="Sharpe T."/>
            <person name="Silvar C."/>
            <person name="Song J."/>
            <person name="Studholme D.J."/>
            <person name="Sykes S."/>
            <person name="Thines M."/>
            <person name="van de Vondervoort P.J."/>
            <person name="Phuntumart V."/>
            <person name="Wawra S."/>
            <person name="Weide R."/>
            <person name="Win J."/>
            <person name="Young C."/>
            <person name="Zhou S."/>
            <person name="Fry W."/>
            <person name="Meyers B.C."/>
            <person name="van West P."/>
            <person name="Ristaino J."/>
            <person name="Govers F."/>
            <person name="Birch P.R."/>
            <person name="Whisson S.C."/>
            <person name="Judelson H.S."/>
            <person name="Nusbaum C."/>
        </authorList>
    </citation>
    <scope>NUCLEOTIDE SEQUENCE [LARGE SCALE GENOMIC DNA]</scope>
    <source>
        <strain evidence="2">T30-4</strain>
    </source>
</reference>
<sequence length="143" mass="16520">MDTKLSLSTATLLSIAEDRIKVIYADDDQSSMAKLGIVLRVSRQDSHRIQQHSGEHLSVIRASRASGVWFSTPMIDSLGAKWKALKRNYEDAEADLVDFLTTEFRSRFQCFLHELERRVAELGRPRELRTGLTQTQLKDWRWL</sequence>
<gene>
    <name evidence="1" type="ORF">PITG_13906</name>
</gene>
<dbReference type="GeneID" id="9461602"/>
<proteinExistence type="predicted"/>
<dbReference type="OrthoDB" id="10252754at2759"/>
<keyword evidence="2" id="KW-1185">Reference proteome</keyword>
<accession>D0NN26</accession>
<dbReference type="KEGG" id="pif:PITG_13906"/>